<evidence type="ECO:0000256" key="2">
    <source>
        <dbReference type="ARBA" id="ARBA00022705"/>
    </source>
</evidence>
<dbReference type="Proteomes" id="UP000218811">
    <property type="component" value="Unassembled WGS sequence"/>
</dbReference>
<evidence type="ECO:0000256" key="4">
    <source>
        <dbReference type="ARBA" id="ARBA00023242"/>
    </source>
</evidence>
<dbReference type="EMBL" id="KB468124">
    <property type="protein sequence ID" value="PCH42054.1"/>
    <property type="molecule type" value="Genomic_DNA"/>
</dbReference>
<evidence type="ECO:0000256" key="3">
    <source>
        <dbReference type="ARBA" id="ARBA00023125"/>
    </source>
</evidence>
<comment type="similarity">
    <text evidence="6">Belongs to the CTF8 family.</text>
</comment>
<evidence type="ECO:0000256" key="6">
    <source>
        <dbReference type="ARBA" id="ARBA00038447"/>
    </source>
</evidence>
<comment type="subcellular location">
    <subcellularLocation>
        <location evidence="1">Nucleus</location>
    </subcellularLocation>
</comment>
<reference evidence="7 8" key="1">
    <citation type="journal article" date="2012" name="Science">
        <title>The Paleozoic origin of enzymatic lignin decomposition reconstructed from 31 fungal genomes.</title>
        <authorList>
            <person name="Floudas D."/>
            <person name="Binder M."/>
            <person name="Riley R."/>
            <person name="Barry K."/>
            <person name="Blanchette R.A."/>
            <person name="Henrissat B."/>
            <person name="Martinez A.T."/>
            <person name="Otillar R."/>
            <person name="Spatafora J.W."/>
            <person name="Yadav J.S."/>
            <person name="Aerts A."/>
            <person name="Benoit I."/>
            <person name="Boyd A."/>
            <person name="Carlson A."/>
            <person name="Copeland A."/>
            <person name="Coutinho P.M."/>
            <person name="de Vries R.P."/>
            <person name="Ferreira P."/>
            <person name="Findley K."/>
            <person name="Foster B."/>
            <person name="Gaskell J."/>
            <person name="Glotzer D."/>
            <person name="Gorecki P."/>
            <person name="Heitman J."/>
            <person name="Hesse C."/>
            <person name="Hori C."/>
            <person name="Igarashi K."/>
            <person name="Jurgens J.A."/>
            <person name="Kallen N."/>
            <person name="Kersten P."/>
            <person name="Kohler A."/>
            <person name="Kuees U."/>
            <person name="Kumar T.K.A."/>
            <person name="Kuo A."/>
            <person name="LaButti K."/>
            <person name="Larrondo L.F."/>
            <person name="Lindquist E."/>
            <person name="Ling A."/>
            <person name="Lombard V."/>
            <person name="Lucas S."/>
            <person name="Lundell T."/>
            <person name="Martin R."/>
            <person name="McLaughlin D.J."/>
            <person name="Morgenstern I."/>
            <person name="Morin E."/>
            <person name="Murat C."/>
            <person name="Nagy L.G."/>
            <person name="Nolan M."/>
            <person name="Ohm R.A."/>
            <person name="Patyshakuliyeva A."/>
            <person name="Rokas A."/>
            <person name="Ruiz-Duenas F.J."/>
            <person name="Sabat G."/>
            <person name="Salamov A."/>
            <person name="Samejima M."/>
            <person name="Schmutz J."/>
            <person name="Slot J.C."/>
            <person name="St John F."/>
            <person name="Stenlid J."/>
            <person name="Sun H."/>
            <person name="Sun S."/>
            <person name="Syed K."/>
            <person name="Tsang A."/>
            <person name="Wiebenga A."/>
            <person name="Young D."/>
            <person name="Pisabarro A."/>
            <person name="Eastwood D.C."/>
            <person name="Martin F."/>
            <person name="Cullen D."/>
            <person name="Grigoriev I.V."/>
            <person name="Hibbett D.S."/>
        </authorList>
    </citation>
    <scope>NUCLEOTIDE SEQUENCE [LARGE SCALE GENOMIC DNA]</scope>
    <source>
        <strain evidence="7 8">MD-104</strain>
    </source>
</reference>
<accession>A0A2H3JZ89</accession>
<dbReference type="GO" id="GO:0003677">
    <property type="term" value="F:DNA binding"/>
    <property type="evidence" value="ECO:0007669"/>
    <property type="project" value="UniProtKB-KW"/>
</dbReference>
<name>A0A2H3JZ89_WOLCO</name>
<dbReference type="PANTHER" id="PTHR28605:SF1">
    <property type="entry name" value="CHROMOSOME TRANSMISSION FIDELITY FACTOR 8"/>
    <property type="match status" value="1"/>
</dbReference>
<keyword evidence="5" id="KW-0131">Cell cycle</keyword>
<organism evidence="7 8">
    <name type="scientific">Wolfiporia cocos (strain MD-104)</name>
    <name type="common">Brown rot fungus</name>
    <dbReference type="NCBI Taxonomy" id="742152"/>
    <lineage>
        <taxon>Eukaryota</taxon>
        <taxon>Fungi</taxon>
        <taxon>Dikarya</taxon>
        <taxon>Basidiomycota</taxon>
        <taxon>Agaricomycotina</taxon>
        <taxon>Agaricomycetes</taxon>
        <taxon>Polyporales</taxon>
        <taxon>Phaeolaceae</taxon>
        <taxon>Wolfiporia</taxon>
    </lineage>
</organism>
<dbReference type="GO" id="GO:0031390">
    <property type="term" value="C:Ctf18 RFC-like complex"/>
    <property type="evidence" value="ECO:0007669"/>
    <property type="project" value="InterPro"/>
</dbReference>
<dbReference type="GO" id="GO:0007064">
    <property type="term" value="P:mitotic sister chromatid cohesion"/>
    <property type="evidence" value="ECO:0007669"/>
    <property type="project" value="InterPro"/>
</dbReference>
<proteinExistence type="inferred from homology"/>
<keyword evidence="2" id="KW-0235">DNA replication</keyword>
<evidence type="ECO:0000313" key="7">
    <source>
        <dbReference type="EMBL" id="PCH42054.1"/>
    </source>
</evidence>
<dbReference type="Pfam" id="PF09696">
    <property type="entry name" value="Ctf8"/>
    <property type="match status" value="1"/>
</dbReference>
<evidence type="ECO:0000256" key="1">
    <source>
        <dbReference type="ARBA" id="ARBA00004123"/>
    </source>
</evidence>
<keyword evidence="4" id="KW-0539">Nucleus</keyword>
<dbReference type="OMA" id="KMVFAKR"/>
<dbReference type="AlphaFoldDB" id="A0A2H3JZ89"/>
<evidence type="ECO:0000256" key="5">
    <source>
        <dbReference type="ARBA" id="ARBA00023306"/>
    </source>
</evidence>
<protein>
    <recommendedName>
        <fullName evidence="9">Ctf8-domain-containing protein</fullName>
    </recommendedName>
</protein>
<evidence type="ECO:0000313" key="8">
    <source>
        <dbReference type="Proteomes" id="UP000218811"/>
    </source>
</evidence>
<keyword evidence="3" id="KW-0238">DNA-binding</keyword>
<dbReference type="GO" id="GO:0006260">
    <property type="term" value="P:DNA replication"/>
    <property type="evidence" value="ECO:0007669"/>
    <property type="project" value="UniProtKB-KW"/>
</dbReference>
<dbReference type="InterPro" id="IPR018607">
    <property type="entry name" value="Ctf8"/>
</dbReference>
<dbReference type="OrthoDB" id="121932at2759"/>
<keyword evidence="8" id="KW-1185">Reference proteome</keyword>
<evidence type="ECO:0008006" key="9">
    <source>
        <dbReference type="Google" id="ProtNLM"/>
    </source>
</evidence>
<dbReference type="STRING" id="742152.A0A2H3JZ89"/>
<sequence length="150" mass="16796">MIIPIGVAPSSSESNRAFPPQLVQFGSDEYVLIELQGSLEVEGNKDGQVVGRLRVDEASKKPTLLIGHHLLEGKLVNLPKPLAIMHRSMPRDHDSDQRDILMDGGLENRRSTQAQSRWDIVAVVKRKMVFPRRPMPMVGRVASLPQTEKR</sequence>
<gene>
    <name evidence="7" type="ORF">WOLCODRAFT_101465</name>
</gene>
<dbReference type="PANTHER" id="PTHR28605">
    <property type="entry name" value="CTF8, CHROMOSOME TRANSMISSION FIDELITY FACTOR 8 HOMOLOG (S. CEREVISIAE)"/>
    <property type="match status" value="1"/>
</dbReference>